<feature type="transmembrane region" description="Helical" evidence="6">
    <location>
        <begin position="39"/>
        <end position="58"/>
    </location>
</feature>
<protein>
    <submittedName>
        <fullName evidence="9">Cytochrome C biogenesis protein transmembrane region</fullName>
    </submittedName>
    <submittedName>
        <fullName evidence="8">Cytochrome c biogenesis protein CcdA</fullName>
    </submittedName>
</protein>
<dbReference type="OrthoDB" id="115386at2157"/>
<reference evidence="9 10" key="1">
    <citation type="submission" date="2016-10" db="EMBL/GenBank/DDBJ databases">
        <authorList>
            <person name="de Groot N.N."/>
        </authorList>
    </citation>
    <scope>NUCLEOTIDE SEQUENCE [LARGE SCALE GENOMIC DNA]</scope>
    <source>
        <strain evidence="9 10">CGMCC 1.10331</strain>
    </source>
</reference>
<evidence type="ECO:0000256" key="6">
    <source>
        <dbReference type="SAM" id="Phobius"/>
    </source>
</evidence>
<keyword evidence="4 6" id="KW-1133">Transmembrane helix</keyword>
<dbReference type="InterPro" id="IPR051790">
    <property type="entry name" value="Cytochrome_c-biogenesis_DsbD"/>
</dbReference>
<feature type="transmembrane region" description="Helical" evidence="6">
    <location>
        <begin position="198"/>
        <end position="218"/>
    </location>
</feature>
<dbReference type="PANTHER" id="PTHR31272">
    <property type="entry name" value="CYTOCHROME C-TYPE BIOGENESIS PROTEIN HI_1454-RELATED"/>
    <property type="match status" value="1"/>
</dbReference>
<keyword evidence="5 6" id="KW-0472">Membrane</keyword>
<comment type="subcellular location">
    <subcellularLocation>
        <location evidence="1">Membrane</location>
        <topology evidence="1">Multi-pass membrane protein</topology>
    </subcellularLocation>
</comment>
<evidence type="ECO:0000256" key="5">
    <source>
        <dbReference type="ARBA" id="ARBA00023136"/>
    </source>
</evidence>
<evidence type="ECO:0000256" key="1">
    <source>
        <dbReference type="ARBA" id="ARBA00004141"/>
    </source>
</evidence>
<dbReference type="EMBL" id="CP031311">
    <property type="protein sequence ID" value="QCC46452.1"/>
    <property type="molecule type" value="Genomic_DNA"/>
</dbReference>
<dbReference type="AlphaFoldDB" id="A0A1H5WGC2"/>
<dbReference type="Proteomes" id="UP000296733">
    <property type="component" value="Chromosome"/>
</dbReference>
<dbReference type="EMBL" id="FNVN01000001">
    <property type="protein sequence ID" value="SEF98524.1"/>
    <property type="molecule type" value="Genomic_DNA"/>
</dbReference>
<feature type="transmembrane region" description="Helical" evidence="6">
    <location>
        <begin position="7"/>
        <end position="27"/>
    </location>
</feature>
<keyword evidence="10" id="KW-1185">Reference proteome</keyword>
<gene>
    <name evidence="8" type="ORF">DV707_01465</name>
    <name evidence="9" type="ORF">SAMN04488133_1266</name>
</gene>
<organism evidence="9 10">
    <name type="scientific">Halobellus limi</name>
    <dbReference type="NCBI Taxonomy" id="699433"/>
    <lineage>
        <taxon>Archaea</taxon>
        <taxon>Methanobacteriati</taxon>
        <taxon>Methanobacteriota</taxon>
        <taxon>Stenosarchaea group</taxon>
        <taxon>Halobacteria</taxon>
        <taxon>Halobacteriales</taxon>
        <taxon>Haloferacaceae</taxon>
        <taxon>Halobellus</taxon>
    </lineage>
</organism>
<evidence type="ECO:0000259" key="7">
    <source>
        <dbReference type="Pfam" id="PF02683"/>
    </source>
</evidence>
<evidence type="ECO:0000256" key="2">
    <source>
        <dbReference type="ARBA" id="ARBA00006143"/>
    </source>
</evidence>
<evidence type="ECO:0000313" key="10">
    <source>
        <dbReference type="Proteomes" id="UP000236740"/>
    </source>
</evidence>
<dbReference type="InterPro" id="IPR003834">
    <property type="entry name" value="Cyt_c_assmbl_TM_dom"/>
</dbReference>
<dbReference type="GeneID" id="39856713"/>
<dbReference type="PANTHER" id="PTHR31272:SF9">
    <property type="entry name" value="BLL1027 PROTEIN"/>
    <property type="match status" value="1"/>
</dbReference>
<dbReference type="GO" id="GO:0016020">
    <property type="term" value="C:membrane"/>
    <property type="evidence" value="ECO:0007669"/>
    <property type="project" value="UniProtKB-SubCell"/>
</dbReference>
<dbReference type="Pfam" id="PF02683">
    <property type="entry name" value="DsbD_TM"/>
    <property type="match status" value="1"/>
</dbReference>
<evidence type="ECO:0000313" key="11">
    <source>
        <dbReference type="Proteomes" id="UP000296733"/>
    </source>
</evidence>
<feature type="transmembrane region" description="Helical" evidence="6">
    <location>
        <begin position="123"/>
        <end position="148"/>
    </location>
</feature>
<evidence type="ECO:0000256" key="4">
    <source>
        <dbReference type="ARBA" id="ARBA00022989"/>
    </source>
</evidence>
<sequence length="230" mass="23446">MITDPTTVTVFLAGVLTILTPCCLPMIPVLVVGANGHRLRPVAIVVGSTVTFTALGILTGMVGSVTPDSVRAPFAILMLAFGAVMADDDLNELYSRYASRLAGRASRLTGRIDEDAHPLGNALAVGLLLGVIWLPCVGPVLGGVLAYVGTTSDVVGSARLLATYGAGFSVPLLGVAYLGQAGSSRLLDSATSGGSPELFRTATGYALVALGIAVLFGLDKLALASVTTWT</sequence>
<accession>A0A1H5WGC2</accession>
<evidence type="ECO:0000313" key="9">
    <source>
        <dbReference type="EMBL" id="SEF98524.1"/>
    </source>
</evidence>
<name>A0A1H5WGC2_9EURY</name>
<dbReference type="KEGG" id="hlm:DV707_01465"/>
<evidence type="ECO:0000313" key="8">
    <source>
        <dbReference type="EMBL" id="QCC46452.1"/>
    </source>
</evidence>
<dbReference type="RefSeq" id="WP_103990950.1">
    <property type="nucleotide sequence ID" value="NZ_CP031311.1"/>
</dbReference>
<reference evidence="8 11" key="2">
    <citation type="journal article" date="2019" name="Nat. Commun.">
        <title>A new type of DNA phosphorothioation-based antiviral system in archaea.</title>
        <authorList>
            <person name="Xiong L."/>
            <person name="Liu S."/>
            <person name="Chen S."/>
            <person name="Xiao Y."/>
            <person name="Zhu B."/>
            <person name="Gao Y."/>
            <person name="Zhang Y."/>
            <person name="Chen B."/>
            <person name="Luo J."/>
            <person name="Deng Z."/>
            <person name="Chen X."/>
            <person name="Wang L."/>
            <person name="Chen S."/>
        </authorList>
    </citation>
    <scope>NUCLEOTIDE SEQUENCE [LARGE SCALE GENOMIC DNA]</scope>
    <source>
        <strain evidence="8 11">CGMCC 1.10331</strain>
    </source>
</reference>
<keyword evidence="3 6" id="KW-0812">Transmembrane</keyword>
<proteinExistence type="inferred from homology"/>
<evidence type="ECO:0000256" key="3">
    <source>
        <dbReference type="ARBA" id="ARBA00022692"/>
    </source>
</evidence>
<dbReference type="GO" id="GO:0017004">
    <property type="term" value="P:cytochrome complex assembly"/>
    <property type="evidence" value="ECO:0007669"/>
    <property type="project" value="InterPro"/>
</dbReference>
<dbReference type="Proteomes" id="UP000236740">
    <property type="component" value="Unassembled WGS sequence"/>
</dbReference>
<comment type="similarity">
    <text evidence="2">Belongs to the DsbD family.</text>
</comment>
<feature type="domain" description="Cytochrome C biogenesis protein transmembrane" evidence="7">
    <location>
        <begin position="8"/>
        <end position="178"/>
    </location>
</feature>
<feature type="transmembrane region" description="Helical" evidence="6">
    <location>
        <begin position="160"/>
        <end position="178"/>
    </location>
</feature>